<evidence type="ECO:0000313" key="4">
    <source>
        <dbReference type="Proteomes" id="UP000515518"/>
    </source>
</evidence>
<keyword evidence="3" id="KW-0614">Plasmid</keyword>
<reference evidence="4" key="1">
    <citation type="journal article" date="2020" name="Mol. Plant Microbe">
        <title>Rhizobial microsymbionts of the narrowly endemic Oxytropis species growing in Kamchatka are characterized by significant genetic diversity and possess a set of genes that are associated with T3SS and T6SS secretion systems and can affect the development of symbiosis.</title>
        <authorList>
            <person name="Safronova V."/>
            <person name="Guro P."/>
            <person name="Sazanova A."/>
            <person name="Kuznetsova I."/>
            <person name="Belimov A."/>
            <person name="Yakubov V."/>
            <person name="Chirak E."/>
            <person name="Afonin A."/>
            <person name="Gogolev Y."/>
            <person name="Andronov E."/>
            <person name="Tikhonovich I."/>
        </authorList>
    </citation>
    <scope>NUCLEOTIDE SEQUENCE [LARGE SCALE GENOMIC DNA]</scope>
    <source>
        <strain evidence="4">RCAM0610</strain>
        <plasmid evidence="4">p_1</plasmid>
    </source>
</reference>
<organism evidence="3 4">
    <name type="scientific">Rhizobium leguminosarum bv. viciae</name>
    <dbReference type="NCBI Taxonomy" id="387"/>
    <lineage>
        <taxon>Bacteria</taxon>
        <taxon>Pseudomonadati</taxon>
        <taxon>Pseudomonadota</taxon>
        <taxon>Alphaproteobacteria</taxon>
        <taxon>Hyphomicrobiales</taxon>
        <taxon>Rhizobiaceae</taxon>
        <taxon>Rhizobium/Agrobacterium group</taxon>
        <taxon>Rhizobium</taxon>
    </lineage>
</organism>
<dbReference type="Gene3D" id="3.30.428.10">
    <property type="entry name" value="HIT-like"/>
    <property type="match status" value="1"/>
</dbReference>
<feature type="domain" description="HIT" evidence="2">
    <location>
        <begin position="6"/>
        <end position="111"/>
    </location>
</feature>
<evidence type="ECO:0000259" key="2">
    <source>
        <dbReference type="PROSITE" id="PS51084"/>
    </source>
</evidence>
<geneLocation type="plasmid" evidence="3 4">
    <name>p_1</name>
</geneLocation>
<protein>
    <submittedName>
        <fullName evidence="3">HIT domain-containing protein</fullName>
    </submittedName>
</protein>
<dbReference type="PANTHER" id="PTHR42997:SF1">
    <property type="entry name" value="AP-4-A PHOSPHORYLASE"/>
    <property type="match status" value="1"/>
</dbReference>
<dbReference type="Proteomes" id="UP000515518">
    <property type="component" value="Plasmid p_1"/>
</dbReference>
<dbReference type="InterPro" id="IPR011146">
    <property type="entry name" value="HIT-like"/>
</dbReference>
<sequence>MISRCPFCRSNRSGKDVTLLENGSAYFLRSLDPVLQCAGMIIPFRHVATAFDLTKDEWLDTFDLLGRAKLLLDQEGPQGYNVGWNIGQAAGQTIPHVHLHVIGRFADEPFAGQGIRHHLKHEDNRRRSQG</sequence>
<accession>A0A7G6RPG8</accession>
<dbReference type="InterPro" id="IPR052908">
    <property type="entry name" value="AP-4-A_phosphorylase"/>
</dbReference>
<proteinExistence type="predicted"/>
<dbReference type="InterPro" id="IPR019808">
    <property type="entry name" value="Histidine_triad_CS"/>
</dbReference>
<evidence type="ECO:0000313" key="3">
    <source>
        <dbReference type="EMBL" id="QND44150.1"/>
    </source>
</evidence>
<name>A0A7G6RPG8_RHILV</name>
<dbReference type="Pfam" id="PF01230">
    <property type="entry name" value="HIT"/>
    <property type="match status" value="1"/>
</dbReference>
<evidence type="ECO:0000256" key="1">
    <source>
        <dbReference type="PROSITE-ProRule" id="PRU00464"/>
    </source>
</evidence>
<feature type="short sequence motif" description="Histidine triad motif" evidence="1">
    <location>
        <begin position="96"/>
        <end position="100"/>
    </location>
</feature>
<dbReference type="EMBL" id="CP050552">
    <property type="protein sequence ID" value="QND44150.1"/>
    <property type="molecule type" value="Genomic_DNA"/>
</dbReference>
<gene>
    <name evidence="3" type="ORF">HB770_33705</name>
</gene>
<dbReference type="InterPro" id="IPR036265">
    <property type="entry name" value="HIT-like_sf"/>
</dbReference>
<dbReference type="AlphaFoldDB" id="A0A7G6RPG8"/>
<dbReference type="PROSITE" id="PS51084">
    <property type="entry name" value="HIT_2"/>
    <property type="match status" value="1"/>
</dbReference>
<dbReference type="GO" id="GO:0003824">
    <property type="term" value="F:catalytic activity"/>
    <property type="evidence" value="ECO:0007669"/>
    <property type="project" value="InterPro"/>
</dbReference>
<dbReference type="PANTHER" id="PTHR42997">
    <property type="entry name" value="HIT FAMILY HYDROLASE"/>
    <property type="match status" value="1"/>
</dbReference>
<dbReference type="PROSITE" id="PS00892">
    <property type="entry name" value="HIT_1"/>
    <property type="match status" value="1"/>
</dbReference>
<dbReference type="SUPFAM" id="SSF54197">
    <property type="entry name" value="HIT-like"/>
    <property type="match status" value="1"/>
</dbReference>